<dbReference type="InterPro" id="IPR018392">
    <property type="entry name" value="LysM"/>
</dbReference>
<evidence type="ECO:0000256" key="1">
    <source>
        <dbReference type="SAM" id="MobiDB-lite"/>
    </source>
</evidence>
<dbReference type="Gene3D" id="3.10.350.10">
    <property type="entry name" value="LysM domain"/>
    <property type="match status" value="1"/>
</dbReference>
<name>A0A512D9X2_9CELL</name>
<dbReference type="PROSITE" id="PS51782">
    <property type="entry name" value="LYSM"/>
    <property type="match status" value="1"/>
</dbReference>
<dbReference type="EMBL" id="BJYY01000006">
    <property type="protein sequence ID" value="GEO33288.1"/>
    <property type="molecule type" value="Genomic_DNA"/>
</dbReference>
<feature type="region of interest" description="Disordered" evidence="1">
    <location>
        <begin position="67"/>
        <end position="93"/>
    </location>
</feature>
<evidence type="ECO:0000313" key="4">
    <source>
        <dbReference type="Proteomes" id="UP000321181"/>
    </source>
</evidence>
<organism evidence="3 4">
    <name type="scientific">Cellulomonas aerilata</name>
    <dbReference type="NCBI Taxonomy" id="515326"/>
    <lineage>
        <taxon>Bacteria</taxon>
        <taxon>Bacillati</taxon>
        <taxon>Actinomycetota</taxon>
        <taxon>Actinomycetes</taxon>
        <taxon>Micrococcales</taxon>
        <taxon>Cellulomonadaceae</taxon>
        <taxon>Cellulomonas</taxon>
    </lineage>
</organism>
<dbReference type="RefSeq" id="WP_246131018.1">
    <property type="nucleotide sequence ID" value="NZ_BAAARM010000002.1"/>
</dbReference>
<evidence type="ECO:0000313" key="3">
    <source>
        <dbReference type="EMBL" id="GEO33288.1"/>
    </source>
</evidence>
<feature type="compositionally biased region" description="Basic and acidic residues" evidence="1">
    <location>
        <begin position="270"/>
        <end position="287"/>
    </location>
</feature>
<dbReference type="CDD" id="cd00118">
    <property type="entry name" value="LysM"/>
    <property type="match status" value="1"/>
</dbReference>
<reference evidence="3 4" key="1">
    <citation type="submission" date="2019-07" db="EMBL/GenBank/DDBJ databases">
        <title>Whole genome shotgun sequence of Cellulomonas aerilata NBRC 106308.</title>
        <authorList>
            <person name="Hosoyama A."/>
            <person name="Uohara A."/>
            <person name="Ohji S."/>
            <person name="Ichikawa N."/>
        </authorList>
    </citation>
    <scope>NUCLEOTIDE SEQUENCE [LARGE SCALE GENOMIC DNA]</scope>
    <source>
        <strain evidence="3 4">NBRC 106308</strain>
    </source>
</reference>
<evidence type="ECO:0000259" key="2">
    <source>
        <dbReference type="PROSITE" id="PS51782"/>
    </source>
</evidence>
<protein>
    <submittedName>
        <fullName evidence="3">Peptidase M23</fullName>
    </submittedName>
</protein>
<dbReference type="InterPro" id="IPR045361">
    <property type="entry name" value="CIS_tube_prot_N"/>
</dbReference>
<gene>
    <name evidence="3" type="ORF">CAE01nite_10130</name>
</gene>
<dbReference type="InterPro" id="IPR036779">
    <property type="entry name" value="LysM_dom_sf"/>
</dbReference>
<dbReference type="AlphaFoldDB" id="A0A512D9X2"/>
<accession>A0A512D9X2</accession>
<dbReference type="Pfam" id="PF19266">
    <property type="entry name" value="CIS_tube"/>
    <property type="match status" value="1"/>
</dbReference>
<comment type="caution">
    <text evidence="3">The sequence shown here is derived from an EMBL/GenBank/DDBJ whole genome shotgun (WGS) entry which is preliminary data.</text>
</comment>
<dbReference type="Proteomes" id="UP000321181">
    <property type="component" value="Unassembled WGS sequence"/>
</dbReference>
<feature type="region of interest" description="Disordered" evidence="1">
    <location>
        <begin position="1"/>
        <end position="25"/>
    </location>
</feature>
<feature type="region of interest" description="Disordered" evidence="1">
    <location>
        <begin position="255"/>
        <end position="295"/>
    </location>
</feature>
<feature type="compositionally biased region" description="Low complexity" evidence="1">
    <location>
        <begin position="7"/>
        <end position="23"/>
    </location>
</feature>
<keyword evidence="4" id="KW-1185">Reference proteome</keyword>
<feature type="domain" description="LysM" evidence="2">
    <location>
        <begin position="199"/>
        <end position="246"/>
    </location>
</feature>
<proteinExistence type="predicted"/>
<sequence length="295" mass="31688">MSASPVAMSAAGSSPKSGSAASAQRPSLEHAYLQLFEPSKDGSLTKPGPKLDRLEFQFNPKELTLAKTASWSRETGKGNKKSGPPQYNGPQPSKLTLEMFFDASGTQDGSVVARVERLFTCCVPTQATHQQKKGSPPWVLFRWGDLTGFLAYISSVQAKYTLFTSSGLPIRAVCTVTLDELAGETPKQNPTSGGLVPRRLHVVVDGDTLAGIAYAEYGDATLWRAVAAVNRVDDPTRLRPGVHLLLPTVDELDRGPAGWDGTAARRRGPLPRDGRTDRDARTDRDTRGVATGAAR</sequence>